<evidence type="ECO:0000313" key="3">
    <source>
        <dbReference type="Proteomes" id="UP000077266"/>
    </source>
</evidence>
<feature type="region of interest" description="Disordered" evidence="1">
    <location>
        <begin position="1"/>
        <end position="39"/>
    </location>
</feature>
<proteinExistence type="predicted"/>
<evidence type="ECO:0000313" key="2">
    <source>
        <dbReference type="EMBL" id="KZV90761.1"/>
    </source>
</evidence>
<reference evidence="2 3" key="1">
    <citation type="journal article" date="2016" name="Mol. Biol. Evol.">
        <title>Comparative Genomics of Early-Diverging Mushroom-Forming Fungi Provides Insights into the Origins of Lignocellulose Decay Capabilities.</title>
        <authorList>
            <person name="Nagy L.G."/>
            <person name="Riley R."/>
            <person name="Tritt A."/>
            <person name="Adam C."/>
            <person name="Daum C."/>
            <person name="Floudas D."/>
            <person name="Sun H."/>
            <person name="Yadav J.S."/>
            <person name="Pangilinan J."/>
            <person name="Larsson K.H."/>
            <person name="Matsuura K."/>
            <person name="Barry K."/>
            <person name="Labutti K."/>
            <person name="Kuo R."/>
            <person name="Ohm R.A."/>
            <person name="Bhattacharya S.S."/>
            <person name="Shirouzu T."/>
            <person name="Yoshinaga Y."/>
            <person name="Martin F.M."/>
            <person name="Grigoriev I.V."/>
            <person name="Hibbett D.S."/>
        </authorList>
    </citation>
    <scope>NUCLEOTIDE SEQUENCE [LARGE SCALE GENOMIC DNA]</scope>
    <source>
        <strain evidence="2 3">HHB12029</strain>
    </source>
</reference>
<organism evidence="2 3">
    <name type="scientific">Exidia glandulosa HHB12029</name>
    <dbReference type="NCBI Taxonomy" id="1314781"/>
    <lineage>
        <taxon>Eukaryota</taxon>
        <taxon>Fungi</taxon>
        <taxon>Dikarya</taxon>
        <taxon>Basidiomycota</taxon>
        <taxon>Agaricomycotina</taxon>
        <taxon>Agaricomycetes</taxon>
        <taxon>Auriculariales</taxon>
        <taxon>Exidiaceae</taxon>
        <taxon>Exidia</taxon>
    </lineage>
</organism>
<dbReference type="EMBL" id="KV426041">
    <property type="protein sequence ID" value="KZV90761.1"/>
    <property type="molecule type" value="Genomic_DNA"/>
</dbReference>
<dbReference type="AlphaFoldDB" id="A0A165GN16"/>
<sequence length="166" mass="17928">MEDPISSYGHAAADRTAGRRGGGGGGGGDDRRGGGDDGFSSYANLHSADDAVTCSNCGAKIPRDELAKHTSRVCKSYRDQVVKQRGAFDPAQGDYFGLFENVGKYRKPTLAGKQTHHRGYEKQLTKAPVDPTTVTRAKKMTGGNWWVTYQTVSFGTFLPPTEFNFG</sequence>
<accession>A0A165GN16</accession>
<evidence type="ECO:0000256" key="1">
    <source>
        <dbReference type="SAM" id="MobiDB-lite"/>
    </source>
</evidence>
<protein>
    <submittedName>
        <fullName evidence="2">Uncharacterized protein</fullName>
    </submittedName>
</protein>
<name>A0A165GN16_EXIGL</name>
<gene>
    <name evidence="2" type="ORF">EXIGLDRAFT_694401</name>
</gene>
<dbReference type="InParanoid" id="A0A165GN16"/>
<keyword evidence="3" id="KW-1185">Reference proteome</keyword>
<dbReference type="Proteomes" id="UP000077266">
    <property type="component" value="Unassembled WGS sequence"/>
</dbReference>